<dbReference type="RefSeq" id="WP_109621508.1">
    <property type="nucleotide sequence ID" value="NZ_PPEI02000003.1"/>
</dbReference>
<feature type="signal peptide" evidence="2">
    <location>
        <begin position="1"/>
        <end position="20"/>
    </location>
</feature>
<dbReference type="EMBL" id="PPEI02000003">
    <property type="protein sequence ID" value="PWN64738.1"/>
    <property type="molecule type" value="Genomic_DNA"/>
</dbReference>
<dbReference type="AlphaFoldDB" id="A0A316X0G7"/>
<evidence type="ECO:0000256" key="2">
    <source>
        <dbReference type="SAM" id="SignalP"/>
    </source>
</evidence>
<keyword evidence="2" id="KW-0732">Signal</keyword>
<evidence type="ECO:0000256" key="1">
    <source>
        <dbReference type="SAM" id="Coils"/>
    </source>
</evidence>
<dbReference type="OrthoDB" id="658938at2"/>
<feature type="chain" id="PRO_5016300555" evidence="2">
    <location>
        <begin position="21"/>
        <end position="283"/>
    </location>
</feature>
<keyword evidence="4" id="KW-1185">Reference proteome</keyword>
<gene>
    <name evidence="3" type="ORF">C1638_012715</name>
</gene>
<feature type="coiled-coil region" evidence="1">
    <location>
        <begin position="254"/>
        <end position="281"/>
    </location>
</feature>
<name>A0A316X0G7_9FLAO</name>
<proteinExistence type="predicted"/>
<keyword evidence="1" id="KW-0175">Coiled coil</keyword>
<protein>
    <submittedName>
        <fullName evidence="3">Cell wall anchor protein</fullName>
    </submittedName>
</protein>
<comment type="caution">
    <text evidence="3">The sequence shown here is derived from an EMBL/GenBank/DDBJ whole genome shotgun (WGS) entry which is preliminary data.</text>
</comment>
<sequence>MKRTLLFVFTISASSIFAQSWNITGNSGTNPSNNFLGTNDNQDLIIKTNNQERLRVFASPYHNGIVIGDQTAEGTTKGGRLEAAAALCPGCLSPWTTPGDFVLRNFGGRNMEFNMPNDNAIDPNTDTSTPNSPYVTRIKFTDGAHKSNLIIFNTGKVTVGTDQYDNDPNFIFYVKKGIKAEQIKVENPAANGWADYVFKKGYQLRTLEDVEKHISEKGHLPNIPSAKEVEKDGINLGEMDAKLLEKIEELTLYSIEQNKQLKSQSKEIKELKEQVQQLLSTKK</sequence>
<organism evidence="3 4">
    <name type="scientific">Chryseobacterium oncorhynchi</name>
    <dbReference type="NCBI Taxonomy" id="741074"/>
    <lineage>
        <taxon>Bacteria</taxon>
        <taxon>Pseudomonadati</taxon>
        <taxon>Bacteroidota</taxon>
        <taxon>Flavobacteriia</taxon>
        <taxon>Flavobacteriales</taxon>
        <taxon>Weeksellaceae</taxon>
        <taxon>Chryseobacterium group</taxon>
        <taxon>Chryseobacterium</taxon>
    </lineage>
</organism>
<dbReference type="Proteomes" id="UP000236182">
    <property type="component" value="Unassembled WGS sequence"/>
</dbReference>
<accession>A0A316X0G7</accession>
<evidence type="ECO:0000313" key="4">
    <source>
        <dbReference type="Proteomes" id="UP000236182"/>
    </source>
</evidence>
<reference evidence="3" key="1">
    <citation type="submission" date="2018-04" db="EMBL/GenBank/DDBJ databases">
        <title>Draft Genome Sequences of Chryseobacterium lactis NCTC11390T isolated from milk, Chryseobacterium oncorhynchi 701B-08T from rainbow trout, and Chryseobacterium viscerum 687B-08T from diseased fish.</title>
        <authorList>
            <person name="Jeong J.-J."/>
            <person name="Lee Y.J."/>
            <person name="Pathiraja D."/>
            <person name="Park B."/>
            <person name="Choi I.-G."/>
            <person name="Kim K.D."/>
        </authorList>
    </citation>
    <scope>NUCLEOTIDE SEQUENCE [LARGE SCALE GENOMIC DNA]</scope>
    <source>
        <strain evidence="3">701B-08</strain>
    </source>
</reference>
<evidence type="ECO:0000313" key="3">
    <source>
        <dbReference type="EMBL" id="PWN64738.1"/>
    </source>
</evidence>